<name>A0A4Z1NX67_9PEZI</name>
<accession>A0A4Z1NX67</accession>
<evidence type="ECO:0000256" key="3">
    <source>
        <dbReference type="ARBA" id="ARBA00022827"/>
    </source>
</evidence>
<evidence type="ECO:0000259" key="6">
    <source>
        <dbReference type="PROSITE" id="PS51387"/>
    </source>
</evidence>
<evidence type="ECO:0000256" key="1">
    <source>
        <dbReference type="ARBA" id="ARBA00005466"/>
    </source>
</evidence>
<dbReference type="GO" id="GO:0016491">
    <property type="term" value="F:oxidoreductase activity"/>
    <property type="evidence" value="ECO:0007669"/>
    <property type="project" value="UniProtKB-KW"/>
</dbReference>
<feature type="chain" id="PRO_5021349427" evidence="5">
    <location>
        <begin position="16"/>
        <end position="508"/>
    </location>
</feature>
<evidence type="ECO:0000256" key="2">
    <source>
        <dbReference type="ARBA" id="ARBA00022630"/>
    </source>
</evidence>
<reference evidence="7 8" key="1">
    <citation type="submission" date="2019-04" db="EMBL/GenBank/DDBJ databases">
        <title>High contiguity whole genome sequence and gene annotation resource for two Venturia nashicola isolates.</title>
        <authorList>
            <person name="Prokchorchik M."/>
            <person name="Won K."/>
            <person name="Lee Y."/>
            <person name="Choi E.D."/>
            <person name="Segonzac C."/>
            <person name="Sohn K.H."/>
        </authorList>
    </citation>
    <scope>NUCLEOTIDE SEQUENCE [LARGE SCALE GENOMIC DNA]</scope>
    <source>
        <strain evidence="7 8">PRI2</strain>
    </source>
</reference>
<evidence type="ECO:0000313" key="8">
    <source>
        <dbReference type="Proteomes" id="UP000298493"/>
    </source>
</evidence>
<dbReference type="Pfam" id="PF01565">
    <property type="entry name" value="FAD_binding_4"/>
    <property type="match status" value="1"/>
</dbReference>
<keyword evidence="3" id="KW-0274">FAD</keyword>
<dbReference type="InterPro" id="IPR006094">
    <property type="entry name" value="Oxid_FAD_bind_N"/>
</dbReference>
<comment type="similarity">
    <text evidence="1">Belongs to the oxygen-dependent FAD-linked oxidoreductase family.</text>
</comment>
<dbReference type="InterPro" id="IPR050416">
    <property type="entry name" value="FAD-linked_Oxidoreductase"/>
</dbReference>
<keyword evidence="4" id="KW-0560">Oxidoreductase</keyword>
<dbReference type="AlphaFoldDB" id="A0A4Z1NX67"/>
<evidence type="ECO:0000256" key="4">
    <source>
        <dbReference type="ARBA" id="ARBA00023002"/>
    </source>
</evidence>
<dbReference type="PANTHER" id="PTHR42973">
    <property type="entry name" value="BINDING OXIDOREDUCTASE, PUTATIVE (AFU_ORTHOLOGUE AFUA_1G17690)-RELATED"/>
    <property type="match status" value="1"/>
</dbReference>
<dbReference type="PANTHER" id="PTHR42973:SF13">
    <property type="entry name" value="FAD-BINDING PCMH-TYPE DOMAIN-CONTAINING PROTEIN"/>
    <property type="match status" value="1"/>
</dbReference>
<dbReference type="InterPro" id="IPR016166">
    <property type="entry name" value="FAD-bd_PCMH"/>
</dbReference>
<keyword evidence="2" id="KW-0285">Flavoprotein</keyword>
<sequence length="508" mass="55311">MSVASFLYFTYSVVALTNSGAIEFGNANPLTKQVCSKINKILPGRITFEGSREYRIENKDYWSIALSELKPACIALPTSAQEVSIIINAINDYPGAKFVVKSGGHSPNPGQASCSDCVLIAMKNMKGTVNDPARGVAYVQPGGTWSSVITPLVKQGVTVVGGRLGLVGIGGYLTQGGLSFLSAQYGMAGDSIVEMETVLPNGTIANINAQNNPDVLVAMRGSGDQFGIVTRFTLKTYKIDKVWGGYRIFTGMSQRAAINTAFHDFIQDNEKDPKAAIICNHEQAAGGRFFMVFFFYDGEEPPEGAFGKFEDIKATVDFTATRGYDELLNFNARGADMLGARTSFRSITLPRVPSAPDFYSRIQASWENITAEYVTSHHTSVLTIAQQAFPAVIGKKSAALGGNAMGLTANDSHRFILEITCLWKDDDEDGLIYAMSKQLTDSIEGMLKQMRVQDIQGIERYNPYFANDATFDQDVLGSYKDAQKFKALQRAVDPQGLFAKHAGGFKYL</sequence>
<evidence type="ECO:0000313" key="7">
    <source>
        <dbReference type="EMBL" id="TID18042.1"/>
    </source>
</evidence>
<feature type="domain" description="FAD-binding PCMH-type" evidence="6">
    <location>
        <begin position="67"/>
        <end position="239"/>
    </location>
</feature>
<evidence type="ECO:0000256" key="5">
    <source>
        <dbReference type="SAM" id="SignalP"/>
    </source>
</evidence>
<dbReference type="InterPro" id="IPR016169">
    <property type="entry name" value="FAD-bd_PCMH_sub2"/>
</dbReference>
<comment type="caution">
    <text evidence="7">The sequence shown here is derived from an EMBL/GenBank/DDBJ whole genome shotgun (WGS) entry which is preliminary data.</text>
</comment>
<dbReference type="Gene3D" id="3.30.465.10">
    <property type="match status" value="1"/>
</dbReference>
<dbReference type="Proteomes" id="UP000298493">
    <property type="component" value="Unassembled WGS sequence"/>
</dbReference>
<dbReference type="PROSITE" id="PS51387">
    <property type="entry name" value="FAD_PCMH"/>
    <property type="match status" value="1"/>
</dbReference>
<dbReference type="STRING" id="86259.A0A4Z1NX67"/>
<gene>
    <name evidence="7" type="ORF">E6O75_ATG10687</name>
</gene>
<keyword evidence="5" id="KW-0732">Signal</keyword>
<proteinExistence type="inferred from homology"/>
<dbReference type="GO" id="GO:0071949">
    <property type="term" value="F:FAD binding"/>
    <property type="evidence" value="ECO:0007669"/>
    <property type="project" value="InterPro"/>
</dbReference>
<dbReference type="SUPFAM" id="SSF56176">
    <property type="entry name" value="FAD-binding/transporter-associated domain-like"/>
    <property type="match status" value="1"/>
</dbReference>
<dbReference type="EMBL" id="SNSC02000015">
    <property type="protein sequence ID" value="TID18042.1"/>
    <property type="molecule type" value="Genomic_DNA"/>
</dbReference>
<organism evidence="7 8">
    <name type="scientific">Venturia nashicola</name>
    <dbReference type="NCBI Taxonomy" id="86259"/>
    <lineage>
        <taxon>Eukaryota</taxon>
        <taxon>Fungi</taxon>
        <taxon>Dikarya</taxon>
        <taxon>Ascomycota</taxon>
        <taxon>Pezizomycotina</taxon>
        <taxon>Dothideomycetes</taxon>
        <taxon>Pleosporomycetidae</taxon>
        <taxon>Venturiales</taxon>
        <taxon>Venturiaceae</taxon>
        <taxon>Venturia</taxon>
    </lineage>
</organism>
<keyword evidence="8" id="KW-1185">Reference proteome</keyword>
<protein>
    <submittedName>
        <fullName evidence="7">FAD-binding domain-containing protein</fullName>
    </submittedName>
</protein>
<dbReference type="InterPro" id="IPR036318">
    <property type="entry name" value="FAD-bd_PCMH-like_sf"/>
</dbReference>
<feature type="signal peptide" evidence="5">
    <location>
        <begin position="1"/>
        <end position="15"/>
    </location>
</feature>